<feature type="domain" description="N-acetyltransferase" evidence="1">
    <location>
        <begin position="8"/>
        <end position="174"/>
    </location>
</feature>
<sequence length="191" mass="21461">MKREEIQITLVDAEQKHAKALLDFYKKVGGESDFISFTSQGLGINQEQEQRYLKSIQESLNNRVLIALLDDEIIGVASIGAPEGSKEEHVGELGISILRRFWSLGLSHVLMEDMLGWAKESPILRYIRLEVNVNNVRAIKLYEKFHFEELGGIPGGQYAQGHFQDTLIMGLSVLNDQQDADDALQASSEEE</sequence>
<dbReference type="RefSeq" id="WP_060778552.1">
    <property type="nucleotide sequence ID" value="NZ_CAJHLF010000007.1"/>
</dbReference>
<dbReference type="PANTHER" id="PTHR43415:SF3">
    <property type="entry name" value="GNAT-FAMILY ACETYLTRANSFERASE"/>
    <property type="match status" value="1"/>
</dbReference>
<dbReference type="PANTHER" id="PTHR43415">
    <property type="entry name" value="SPERMIDINE N(1)-ACETYLTRANSFERASE"/>
    <property type="match status" value="1"/>
</dbReference>
<accession>A0A120I9V3</accession>
<dbReference type="EMBL" id="CP065662">
    <property type="protein sequence ID" value="QPS02209.1"/>
    <property type="molecule type" value="Genomic_DNA"/>
</dbReference>
<name>A0A120I9V3_9LACT</name>
<evidence type="ECO:0000313" key="5">
    <source>
        <dbReference type="Proteomes" id="UP001069145"/>
    </source>
</evidence>
<dbReference type="SUPFAM" id="SSF55729">
    <property type="entry name" value="Acyl-CoA N-acyltransferases (Nat)"/>
    <property type="match status" value="1"/>
</dbReference>
<dbReference type="Gene3D" id="3.40.630.30">
    <property type="match status" value="1"/>
</dbReference>
<organism evidence="3 4">
    <name type="scientific">Aerococcus urinae</name>
    <dbReference type="NCBI Taxonomy" id="1376"/>
    <lineage>
        <taxon>Bacteria</taxon>
        <taxon>Bacillati</taxon>
        <taxon>Bacillota</taxon>
        <taxon>Bacilli</taxon>
        <taxon>Lactobacillales</taxon>
        <taxon>Aerococcaceae</taxon>
        <taxon>Aerococcus</taxon>
    </lineage>
</organism>
<evidence type="ECO:0000313" key="2">
    <source>
        <dbReference type="EMBL" id="MCY3053833.1"/>
    </source>
</evidence>
<dbReference type="OrthoDB" id="948250at2"/>
<dbReference type="Proteomes" id="UP000594771">
    <property type="component" value="Chromosome"/>
</dbReference>
<evidence type="ECO:0000313" key="4">
    <source>
        <dbReference type="Proteomes" id="UP000594771"/>
    </source>
</evidence>
<dbReference type="CDD" id="cd04301">
    <property type="entry name" value="NAT_SF"/>
    <property type="match status" value="1"/>
</dbReference>
<reference evidence="2" key="2">
    <citation type="submission" date="2022-09" db="EMBL/GenBank/DDBJ databases">
        <title>Aerococcus urinae taxonomy study.</title>
        <authorList>
            <person name="Christensen J."/>
            <person name="Senneby E."/>
        </authorList>
    </citation>
    <scope>NUCLEOTIDE SEQUENCE</scope>
    <source>
        <strain evidence="2">NLD-066-U95</strain>
    </source>
</reference>
<keyword evidence="5" id="KW-1185">Reference proteome</keyword>
<dbReference type="InterPro" id="IPR016181">
    <property type="entry name" value="Acyl_CoA_acyltransferase"/>
</dbReference>
<dbReference type="Proteomes" id="UP001069145">
    <property type="component" value="Unassembled WGS sequence"/>
</dbReference>
<gene>
    <name evidence="3" type="ORF">I6G68_03890</name>
    <name evidence="2" type="ORF">ODY43_07510</name>
</gene>
<dbReference type="EMBL" id="JAOTML010000009">
    <property type="protein sequence ID" value="MCY3053833.1"/>
    <property type="molecule type" value="Genomic_DNA"/>
</dbReference>
<reference evidence="3 4" key="1">
    <citation type="submission" date="2020-12" db="EMBL/GenBank/DDBJ databases">
        <title>FDA dAtabase for Regulatory Grade micrObial Sequences (FDA-ARGOS): Supporting development and validation of Infectious Disease Dx tests.</title>
        <authorList>
            <person name="Sproer C."/>
            <person name="Gronow S."/>
            <person name="Severitt S."/>
            <person name="Schroder I."/>
            <person name="Tallon L."/>
            <person name="Sadzewicz L."/>
            <person name="Zhao X."/>
            <person name="Boylan J."/>
            <person name="Ott S."/>
            <person name="Bowen H."/>
            <person name="Vavikolanu K."/>
            <person name="Mehta A."/>
            <person name="Aluvathingal J."/>
            <person name="Nadendla S."/>
            <person name="Lowell S."/>
            <person name="Myers T."/>
            <person name="Yan Y."/>
            <person name="Sichtig H."/>
        </authorList>
    </citation>
    <scope>NUCLEOTIDE SEQUENCE [LARGE SCALE GENOMIC DNA]</scope>
    <source>
        <strain evidence="3 4">FDAARGOS_911</strain>
    </source>
</reference>
<dbReference type="Pfam" id="PF00583">
    <property type="entry name" value="Acetyltransf_1"/>
    <property type="match status" value="1"/>
</dbReference>
<dbReference type="InterPro" id="IPR000182">
    <property type="entry name" value="GNAT_dom"/>
</dbReference>
<dbReference type="KEGG" id="aun:AWM73_06145"/>
<protein>
    <submittedName>
        <fullName evidence="3">GNAT family N-acetyltransferase</fullName>
    </submittedName>
</protein>
<keyword evidence="3" id="KW-0808">Transferase</keyword>
<evidence type="ECO:0000313" key="3">
    <source>
        <dbReference type="EMBL" id="QPS02209.1"/>
    </source>
</evidence>
<dbReference type="GO" id="GO:0016747">
    <property type="term" value="F:acyltransferase activity, transferring groups other than amino-acyl groups"/>
    <property type="evidence" value="ECO:0007669"/>
    <property type="project" value="InterPro"/>
</dbReference>
<proteinExistence type="predicted"/>
<dbReference type="PROSITE" id="PS51186">
    <property type="entry name" value="GNAT"/>
    <property type="match status" value="1"/>
</dbReference>
<dbReference type="GeneID" id="35767167"/>
<dbReference type="AlphaFoldDB" id="A0A120I9V3"/>
<evidence type="ECO:0000259" key="1">
    <source>
        <dbReference type="PROSITE" id="PS51186"/>
    </source>
</evidence>